<dbReference type="Gene3D" id="1.10.3720.10">
    <property type="entry name" value="MetI-like"/>
    <property type="match status" value="1"/>
</dbReference>
<feature type="transmembrane region" description="Helical" evidence="7">
    <location>
        <begin position="182"/>
        <end position="205"/>
    </location>
</feature>
<evidence type="ECO:0000256" key="3">
    <source>
        <dbReference type="ARBA" id="ARBA00022475"/>
    </source>
</evidence>
<comment type="subcellular location">
    <subcellularLocation>
        <location evidence="1 7">Cell membrane</location>
        <topology evidence="1 7">Multi-pass membrane protein</topology>
    </subcellularLocation>
</comment>
<feature type="transmembrane region" description="Helical" evidence="7">
    <location>
        <begin position="71"/>
        <end position="91"/>
    </location>
</feature>
<dbReference type="EMBL" id="JABWCS010000221">
    <property type="protein sequence ID" value="NUU64294.1"/>
    <property type="molecule type" value="Genomic_DNA"/>
</dbReference>
<evidence type="ECO:0000256" key="2">
    <source>
        <dbReference type="ARBA" id="ARBA00022448"/>
    </source>
</evidence>
<feature type="transmembrane region" description="Helical" evidence="7">
    <location>
        <begin position="12"/>
        <end position="35"/>
    </location>
</feature>
<protein>
    <submittedName>
        <fullName evidence="9">ABC transporter permease</fullName>
    </submittedName>
</protein>
<dbReference type="Pfam" id="PF00528">
    <property type="entry name" value="BPD_transp_1"/>
    <property type="match status" value="1"/>
</dbReference>
<evidence type="ECO:0000256" key="6">
    <source>
        <dbReference type="ARBA" id="ARBA00023136"/>
    </source>
</evidence>
<dbReference type="SUPFAM" id="SSF161098">
    <property type="entry name" value="MetI-like"/>
    <property type="match status" value="1"/>
</dbReference>
<dbReference type="PANTHER" id="PTHR30151">
    <property type="entry name" value="ALKANE SULFONATE ABC TRANSPORTER-RELATED, MEMBRANE SUBUNIT"/>
    <property type="match status" value="1"/>
</dbReference>
<dbReference type="Proteomes" id="UP000564806">
    <property type="component" value="Unassembled WGS sequence"/>
</dbReference>
<sequence>MITRLFRKNLQNYGPFLVLLLFILGLWEMLARIGVLPPFILPGPLSIGTALVENSKILFGLHLPATLQEVLLGYVLSVTCGTLLGLGMHTWRPLEKALYPFIIISQTIPLIALSPVFIMWFGYTLWSKVAVVFLTAFFPVVVGAYDGLQQKNHAYEDLLRTMGASTRQILLKTRIPLALPSYFSGLKLSMVYCVIGATIGEWLGGSKGLGYFSRRMAGNLQSKEMFAAVVLLSAMGVGLFLIIAMIEKIIFKKRGFHK</sequence>
<keyword evidence="3" id="KW-1003">Cell membrane</keyword>
<evidence type="ECO:0000313" key="9">
    <source>
        <dbReference type="EMBL" id="NUU64294.1"/>
    </source>
</evidence>
<feature type="domain" description="ABC transmembrane type-1" evidence="8">
    <location>
        <begin position="63"/>
        <end position="243"/>
    </location>
</feature>
<evidence type="ECO:0000256" key="1">
    <source>
        <dbReference type="ARBA" id="ARBA00004651"/>
    </source>
</evidence>
<feature type="transmembrane region" description="Helical" evidence="7">
    <location>
        <begin position="225"/>
        <end position="246"/>
    </location>
</feature>
<dbReference type="PROSITE" id="PS50928">
    <property type="entry name" value="ABC_TM1"/>
    <property type="match status" value="1"/>
</dbReference>
<dbReference type="PANTHER" id="PTHR30151:SF20">
    <property type="entry name" value="ABC TRANSPORTER PERMEASE PROTEIN HI_0355-RELATED"/>
    <property type="match status" value="1"/>
</dbReference>
<dbReference type="RefSeq" id="WP_175374618.1">
    <property type="nucleotide sequence ID" value="NZ_JABWCS010000221.1"/>
</dbReference>
<organism evidence="9 10">
    <name type="scientific">Paenibacillus agri</name>
    <dbReference type="NCBI Taxonomy" id="2744309"/>
    <lineage>
        <taxon>Bacteria</taxon>
        <taxon>Bacillati</taxon>
        <taxon>Bacillota</taxon>
        <taxon>Bacilli</taxon>
        <taxon>Bacillales</taxon>
        <taxon>Paenibacillaceae</taxon>
        <taxon>Paenibacillus</taxon>
    </lineage>
</organism>
<feature type="transmembrane region" description="Helical" evidence="7">
    <location>
        <begin position="129"/>
        <end position="148"/>
    </location>
</feature>
<dbReference type="GO" id="GO:0005886">
    <property type="term" value="C:plasma membrane"/>
    <property type="evidence" value="ECO:0007669"/>
    <property type="project" value="UniProtKB-SubCell"/>
</dbReference>
<keyword evidence="10" id="KW-1185">Reference proteome</keyword>
<name>A0A850EXL3_9BACL</name>
<accession>A0A850EXL3</accession>
<keyword evidence="4 7" id="KW-0812">Transmembrane</keyword>
<comment type="caution">
    <text evidence="9">The sequence shown here is derived from an EMBL/GenBank/DDBJ whole genome shotgun (WGS) entry which is preliminary data.</text>
</comment>
<feature type="transmembrane region" description="Helical" evidence="7">
    <location>
        <begin position="98"/>
        <end position="123"/>
    </location>
</feature>
<dbReference type="AlphaFoldDB" id="A0A850EXL3"/>
<keyword evidence="5 7" id="KW-1133">Transmembrane helix</keyword>
<dbReference type="InterPro" id="IPR035906">
    <property type="entry name" value="MetI-like_sf"/>
</dbReference>
<keyword evidence="2 7" id="KW-0813">Transport</keyword>
<evidence type="ECO:0000313" key="10">
    <source>
        <dbReference type="Proteomes" id="UP000564806"/>
    </source>
</evidence>
<evidence type="ECO:0000256" key="4">
    <source>
        <dbReference type="ARBA" id="ARBA00022692"/>
    </source>
</evidence>
<evidence type="ECO:0000256" key="5">
    <source>
        <dbReference type="ARBA" id="ARBA00022989"/>
    </source>
</evidence>
<comment type="similarity">
    <text evidence="7">Belongs to the binding-protein-dependent transport system permease family.</text>
</comment>
<dbReference type="InterPro" id="IPR000515">
    <property type="entry name" value="MetI-like"/>
</dbReference>
<dbReference type="CDD" id="cd06261">
    <property type="entry name" value="TM_PBP2"/>
    <property type="match status" value="1"/>
</dbReference>
<proteinExistence type="inferred from homology"/>
<dbReference type="GO" id="GO:0055085">
    <property type="term" value="P:transmembrane transport"/>
    <property type="evidence" value="ECO:0007669"/>
    <property type="project" value="InterPro"/>
</dbReference>
<keyword evidence="6 7" id="KW-0472">Membrane</keyword>
<gene>
    <name evidence="9" type="ORF">HPT30_28470</name>
</gene>
<evidence type="ECO:0000256" key="7">
    <source>
        <dbReference type="RuleBase" id="RU363032"/>
    </source>
</evidence>
<reference evidence="9" key="1">
    <citation type="submission" date="2020-06" db="EMBL/GenBank/DDBJ databases">
        <title>Paenibacillus sp. nov., isolated from soil.</title>
        <authorList>
            <person name="Seo Y.L."/>
        </authorList>
    </citation>
    <scope>NUCLEOTIDE SEQUENCE [LARGE SCALE GENOMIC DNA]</scope>
    <source>
        <strain evidence="9">JW14</strain>
    </source>
</reference>
<evidence type="ECO:0000259" key="8">
    <source>
        <dbReference type="PROSITE" id="PS50928"/>
    </source>
</evidence>